<comment type="catalytic activity">
    <reaction evidence="5">
        <text>glucuronate acceptor + UDP-alpha-D-glucuronate = acceptor beta-D-glucuronoside + UDP + H(+)</text>
        <dbReference type="Rhea" id="RHEA:21032"/>
        <dbReference type="ChEBI" id="CHEBI:15378"/>
        <dbReference type="ChEBI" id="CHEBI:58052"/>
        <dbReference type="ChEBI" id="CHEBI:58223"/>
        <dbReference type="ChEBI" id="CHEBI:132367"/>
        <dbReference type="ChEBI" id="CHEBI:132368"/>
        <dbReference type="EC" id="2.4.1.17"/>
    </reaction>
</comment>
<evidence type="ECO:0000256" key="1">
    <source>
        <dbReference type="ARBA" id="ARBA00009995"/>
    </source>
</evidence>
<dbReference type="PANTHER" id="PTHR48043">
    <property type="entry name" value="EG:EG0003.4 PROTEIN-RELATED"/>
    <property type="match status" value="1"/>
</dbReference>
<evidence type="ECO:0000256" key="2">
    <source>
        <dbReference type="ARBA" id="ARBA00012544"/>
    </source>
</evidence>
<keyword evidence="6" id="KW-1185">Reference proteome</keyword>
<sequence length="438" mass="50193">MGKLADYLVTDEHDVTFFIPEYSKFSSSRTNGTKLAKIIRMKDLTINFDDMMKGFDLFGPNTFSGRLGIEDMFVEICDSVLERRHELDSLKNYNFDLVLTNSVEYCGIGLAKYIGIKNQIMYFYILCHIDKKLGVTQPISYVPVVLDNKNSPKMNFLDRINNFYAYLQTVFALYRHEWKMTQLFKKHLGSNFPSISSLLSDTNLCFINGNEFLDAARPILHKTVYIGGLGLEDPKPLQEPYKSLMEKGQKGVIMLSLGTIAPTTFIKQSLKEEIFEAFSEFSDYHFIMKIDKNDEISRGLAAKFENIDVSDWLPQKDILAHTRLKLFIVHGGYNSLIESATRGVPVIVLPLFADQFRNAKNAEYRGFGYYLDKFSLGKESMKKALDTVLSNPSYKNSAIRLSHLIKDKPFTSEETFLRWTRFVAEHGILPELHVEALI</sequence>
<dbReference type="GO" id="GO:0015020">
    <property type="term" value="F:glucuronosyltransferase activity"/>
    <property type="evidence" value="ECO:0007669"/>
    <property type="project" value="UniProtKB-EC"/>
</dbReference>
<dbReference type="Pfam" id="PF00201">
    <property type="entry name" value="UDPGT"/>
    <property type="match status" value="1"/>
</dbReference>
<accession>A0A914EFN7</accession>
<name>A0A914EFN7_9BILA</name>
<comment type="similarity">
    <text evidence="1">Belongs to the UDP-glycosyltransferase family.</text>
</comment>
<evidence type="ECO:0000313" key="6">
    <source>
        <dbReference type="Proteomes" id="UP000887540"/>
    </source>
</evidence>
<dbReference type="InterPro" id="IPR050271">
    <property type="entry name" value="UDP-glycosyltransferase"/>
</dbReference>
<evidence type="ECO:0000313" key="7">
    <source>
        <dbReference type="WBParaSite" id="ACRNAN_scaffold7751.g31559.t1"/>
    </source>
</evidence>
<reference evidence="7" key="1">
    <citation type="submission" date="2022-11" db="UniProtKB">
        <authorList>
            <consortium name="WormBaseParasite"/>
        </authorList>
    </citation>
    <scope>IDENTIFICATION</scope>
</reference>
<dbReference type="Gene3D" id="3.40.50.2000">
    <property type="entry name" value="Glycogen Phosphorylase B"/>
    <property type="match status" value="1"/>
</dbReference>
<dbReference type="PANTHER" id="PTHR48043:SF143">
    <property type="entry name" value="UDP-GLUCURONOSYLTRANSFERASE"/>
    <property type="match status" value="1"/>
</dbReference>
<organism evidence="6 7">
    <name type="scientific">Acrobeloides nanus</name>
    <dbReference type="NCBI Taxonomy" id="290746"/>
    <lineage>
        <taxon>Eukaryota</taxon>
        <taxon>Metazoa</taxon>
        <taxon>Ecdysozoa</taxon>
        <taxon>Nematoda</taxon>
        <taxon>Chromadorea</taxon>
        <taxon>Rhabditida</taxon>
        <taxon>Tylenchina</taxon>
        <taxon>Cephalobomorpha</taxon>
        <taxon>Cephaloboidea</taxon>
        <taxon>Cephalobidae</taxon>
        <taxon>Acrobeloides</taxon>
    </lineage>
</organism>
<dbReference type="AlphaFoldDB" id="A0A914EFN7"/>
<keyword evidence="3" id="KW-0328">Glycosyltransferase</keyword>
<dbReference type="EC" id="2.4.1.17" evidence="2"/>
<evidence type="ECO:0000256" key="4">
    <source>
        <dbReference type="ARBA" id="ARBA00022679"/>
    </source>
</evidence>
<dbReference type="CDD" id="cd03784">
    <property type="entry name" value="GT1_Gtf-like"/>
    <property type="match status" value="1"/>
</dbReference>
<dbReference type="Proteomes" id="UP000887540">
    <property type="component" value="Unplaced"/>
</dbReference>
<dbReference type="WBParaSite" id="ACRNAN_scaffold7751.g31559.t1">
    <property type="protein sequence ID" value="ACRNAN_scaffold7751.g31559.t1"/>
    <property type="gene ID" value="ACRNAN_scaffold7751.g31559"/>
</dbReference>
<dbReference type="FunFam" id="3.40.50.2000:FF:000021">
    <property type="entry name" value="UDP-glucuronosyltransferase"/>
    <property type="match status" value="1"/>
</dbReference>
<evidence type="ECO:0000256" key="5">
    <source>
        <dbReference type="ARBA" id="ARBA00047475"/>
    </source>
</evidence>
<proteinExistence type="inferred from homology"/>
<evidence type="ECO:0000256" key="3">
    <source>
        <dbReference type="ARBA" id="ARBA00022676"/>
    </source>
</evidence>
<dbReference type="SUPFAM" id="SSF53756">
    <property type="entry name" value="UDP-Glycosyltransferase/glycogen phosphorylase"/>
    <property type="match status" value="1"/>
</dbReference>
<keyword evidence="4" id="KW-0808">Transferase</keyword>
<dbReference type="InterPro" id="IPR002213">
    <property type="entry name" value="UDP_glucos_trans"/>
</dbReference>
<protein>
    <recommendedName>
        <fullName evidence="2">glucuronosyltransferase</fullName>
        <ecNumber evidence="2">2.4.1.17</ecNumber>
    </recommendedName>
</protein>